<name>A0AAD7DT37_MYCRO</name>
<proteinExistence type="predicted"/>
<evidence type="ECO:0000313" key="1">
    <source>
        <dbReference type="EMBL" id="KAJ7698395.1"/>
    </source>
</evidence>
<keyword evidence="2" id="KW-1185">Reference proteome</keyword>
<accession>A0AAD7DT37</accession>
<organism evidence="1 2">
    <name type="scientific">Mycena rosella</name>
    <name type="common">Pink bonnet</name>
    <name type="synonym">Agaricus rosellus</name>
    <dbReference type="NCBI Taxonomy" id="1033263"/>
    <lineage>
        <taxon>Eukaryota</taxon>
        <taxon>Fungi</taxon>
        <taxon>Dikarya</taxon>
        <taxon>Basidiomycota</taxon>
        <taxon>Agaricomycotina</taxon>
        <taxon>Agaricomycetes</taxon>
        <taxon>Agaricomycetidae</taxon>
        <taxon>Agaricales</taxon>
        <taxon>Marasmiineae</taxon>
        <taxon>Mycenaceae</taxon>
        <taxon>Mycena</taxon>
    </lineage>
</organism>
<reference evidence="1" key="1">
    <citation type="submission" date="2023-03" db="EMBL/GenBank/DDBJ databases">
        <title>Massive genome expansion in bonnet fungi (Mycena s.s.) driven by repeated elements and novel gene families across ecological guilds.</title>
        <authorList>
            <consortium name="Lawrence Berkeley National Laboratory"/>
            <person name="Harder C.B."/>
            <person name="Miyauchi S."/>
            <person name="Viragh M."/>
            <person name="Kuo A."/>
            <person name="Thoen E."/>
            <person name="Andreopoulos B."/>
            <person name="Lu D."/>
            <person name="Skrede I."/>
            <person name="Drula E."/>
            <person name="Henrissat B."/>
            <person name="Morin E."/>
            <person name="Kohler A."/>
            <person name="Barry K."/>
            <person name="LaButti K."/>
            <person name="Morin E."/>
            <person name="Salamov A."/>
            <person name="Lipzen A."/>
            <person name="Mereny Z."/>
            <person name="Hegedus B."/>
            <person name="Baldrian P."/>
            <person name="Stursova M."/>
            <person name="Weitz H."/>
            <person name="Taylor A."/>
            <person name="Grigoriev I.V."/>
            <person name="Nagy L.G."/>
            <person name="Martin F."/>
            <person name="Kauserud H."/>
        </authorList>
    </citation>
    <scope>NUCLEOTIDE SEQUENCE</scope>
    <source>
        <strain evidence="1">CBHHK067</strain>
    </source>
</reference>
<evidence type="ECO:0000313" key="2">
    <source>
        <dbReference type="Proteomes" id="UP001221757"/>
    </source>
</evidence>
<dbReference type="EMBL" id="JARKIE010000026">
    <property type="protein sequence ID" value="KAJ7698395.1"/>
    <property type="molecule type" value="Genomic_DNA"/>
</dbReference>
<sequence length="132" mass="14267">MRTVVCSFALPPVVTVDLETCATTPGATTRSSTLFNFTVLFACKFLMASKTCSLVWLLPLNLLCLALVQFTATTRCTHSNTASLAISFSNAETPPALSPAKKRRSKSPLTNSVVDMMIRVMCVCVRNQKDGS</sequence>
<protein>
    <submittedName>
        <fullName evidence="1">Uncharacterized protein</fullName>
    </submittedName>
</protein>
<dbReference type="AlphaFoldDB" id="A0AAD7DT37"/>
<dbReference type="Proteomes" id="UP001221757">
    <property type="component" value="Unassembled WGS sequence"/>
</dbReference>
<comment type="caution">
    <text evidence="1">The sequence shown here is derived from an EMBL/GenBank/DDBJ whole genome shotgun (WGS) entry which is preliminary data.</text>
</comment>
<gene>
    <name evidence="1" type="ORF">B0H17DRAFT_1050904</name>
</gene>